<evidence type="ECO:0000313" key="5">
    <source>
        <dbReference type="Proteomes" id="UP000308713"/>
    </source>
</evidence>
<evidence type="ECO:0000313" key="4">
    <source>
        <dbReference type="EMBL" id="TNJ44918.1"/>
    </source>
</evidence>
<keyword evidence="1" id="KW-0732">Signal</keyword>
<feature type="domain" description="DUF3823" evidence="3">
    <location>
        <begin position="122"/>
        <end position="225"/>
    </location>
</feature>
<dbReference type="Pfam" id="PF18003">
    <property type="entry name" value="DUF3823_C"/>
    <property type="match status" value="1"/>
</dbReference>
<dbReference type="AlphaFoldDB" id="A0A5C4SME7"/>
<protein>
    <submittedName>
        <fullName evidence="4">DUF3823 domain-containing protein</fullName>
    </submittedName>
</protein>
<dbReference type="Pfam" id="PF12866">
    <property type="entry name" value="DUF3823"/>
    <property type="match status" value="1"/>
</dbReference>
<evidence type="ECO:0000259" key="2">
    <source>
        <dbReference type="Pfam" id="PF12866"/>
    </source>
</evidence>
<dbReference type="InterPro" id="IPR024278">
    <property type="entry name" value="DUF3823_N"/>
</dbReference>
<reference evidence="4 5" key="1">
    <citation type="submission" date="2019-05" db="EMBL/GenBank/DDBJ databases">
        <title>Tamlana fucoidanivorans sp. nov., isolated from the surface of algae collected from Fujian province in China.</title>
        <authorList>
            <person name="Li J."/>
        </authorList>
    </citation>
    <scope>NUCLEOTIDE SEQUENCE [LARGE SCALE GENOMIC DNA]</scope>
    <source>
        <strain evidence="4 5">CW2-9</strain>
    </source>
</reference>
<gene>
    <name evidence="4" type="ORF">FGF67_07070</name>
</gene>
<dbReference type="OrthoDB" id="1433240at2"/>
<comment type="caution">
    <text evidence="4">The sequence shown here is derived from an EMBL/GenBank/DDBJ whole genome shotgun (WGS) entry which is preliminary data.</text>
</comment>
<dbReference type="PROSITE" id="PS51257">
    <property type="entry name" value="PROKAR_LIPOPROTEIN"/>
    <property type="match status" value="1"/>
</dbReference>
<keyword evidence="5" id="KW-1185">Reference proteome</keyword>
<sequence>MMKKIRYIILLMLSIGVFTSCELDNFDGPDAGLYGSVIDEQTGQLVEQDIIRGGEIEIYEQAYENATPQRLIYKVDGTYKNSKLFSGLYKIIPIRTNFRTLDTIVLDIQGQTKLDLIVTPYIRIKDYSIEKNGTIVTAKFKLEQTGVSNVSKIGLYAGADKHVGEPMRLVKAEQDINNIVDPSQEYEISIDTSAEIDLKEGKTYFFRIGALYDTANARFNYAPAVEIAL</sequence>
<dbReference type="Gene3D" id="2.60.40.1120">
    <property type="entry name" value="Carboxypeptidase-like, regulatory domain"/>
    <property type="match status" value="1"/>
</dbReference>
<feature type="signal peptide" evidence="1">
    <location>
        <begin position="1"/>
        <end position="22"/>
    </location>
</feature>
<feature type="domain" description="DUF3823" evidence="2">
    <location>
        <begin position="32"/>
        <end position="118"/>
    </location>
</feature>
<evidence type="ECO:0000259" key="3">
    <source>
        <dbReference type="Pfam" id="PF18003"/>
    </source>
</evidence>
<name>A0A5C4SME7_9FLAO</name>
<dbReference type="RefSeq" id="WP_139696174.1">
    <property type="nucleotide sequence ID" value="NZ_CP074074.1"/>
</dbReference>
<evidence type="ECO:0000256" key="1">
    <source>
        <dbReference type="SAM" id="SignalP"/>
    </source>
</evidence>
<proteinExistence type="predicted"/>
<accession>A0A5C4SME7</accession>
<dbReference type="InterPro" id="IPR041186">
    <property type="entry name" value="DUF3823_C"/>
</dbReference>
<dbReference type="EMBL" id="VDCS01000006">
    <property type="protein sequence ID" value="TNJ44918.1"/>
    <property type="molecule type" value="Genomic_DNA"/>
</dbReference>
<organism evidence="4 5">
    <name type="scientific">Allotamlana fucoidanivorans</name>
    <dbReference type="NCBI Taxonomy" id="2583814"/>
    <lineage>
        <taxon>Bacteria</taxon>
        <taxon>Pseudomonadati</taxon>
        <taxon>Bacteroidota</taxon>
        <taxon>Flavobacteriia</taxon>
        <taxon>Flavobacteriales</taxon>
        <taxon>Flavobacteriaceae</taxon>
        <taxon>Allotamlana</taxon>
    </lineage>
</organism>
<dbReference type="Gene3D" id="2.60.40.2060">
    <property type="match status" value="1"/>
</dbReference>
<feature type="chain" id="PRO_5022861532" evidence="1">
    <location>
        <begin position="23"/>
        <end position="229"/>
    </location>
</feature>
<dbReference type="Proteomes" id="UP000308713">
    <property type="component" value="Unassembled WGS sequence"/>
</dbReference>